<gene>
    <name evidence="1" type="ORF">ACFQ1S_07790</name>
</gene>
<organism evidence="1 2">
    <name type="scientific">Kibdelosporangium lantanae</name>
    <dbReference type="NCBI Taxonomy" id="1497396"/>
    <lineage>
        <taxon>Bacteria</taxon>
        <taxon>Bacillati</taxon>
        <taxon>Actinomycetota</taxon>
        <taxon>Actinomycetes</taxon>
        <taxon>Pseudonocardiales</taxon>
        <taxon>Pseudonocardiaceae</taxon>
        <taxon>Kibdelosporangium</taxon>
    </lineage>
</organism>
<sequence>MPAQATAQSRLASVPPHVEQGLFALACNKPSNYSVSTKDLEAFDRTQHPRVSTTAAFKAMSSAFKDHAPPAAKPSSVSKHEPL</sequence>
<evidence type="ECO:0000313" key="2">
    <source>
        <dbReference type="Proteomes" id="UP001597045"/>
    </source>
</evidence>
<keyword evidence="2" id="KW-1185">Reference proteome</keyword>
<dbReference type="Proteomes" id="UP001597045">
    <property type="component" value="Unassembled WGS sequence"/>
</dbReference>
<name>A0ABW3M613_9PSEU</name>
<evidence type="ECO:0000313" key="1">
    <source>
        <dbReference type="EMBL" id="MFD1045493.1"/>
    </source>
</evidence>
<comment type="caution">
    <text evidence="1">The sequence shown here is derived from an EMBL/GenBank/DDBJ whole genome shotgun (WGS) entry which is preliminary data.</text>
</comment>
<proteinExistence type="predicted"/>
<accession>A0ABW3M613</accession>
<reference evidence="2" key="1">
    <citation type="journal article" date="2019" name="Int. J. Syst. Evol. Microbiol.">
        <title>The Global Catalogue of Microorganisms (GCM) 10K type strain sequencing project: providing services to taxonomists for standard genome sequencing and annotation.</title>
        <authorList>
            <consortium name="The Broad Institute Genomics Platform"/>
            <consortium name="The Broad Institute Genome Sequencing Center for Infectious Disease"/>
            <person name="Wu L."/>
            <person name="Ma J."/>
        </authorList>
    </citation>
    <scope>NUCLEOTIDE SEQUENCE [LARGE SCALE GENOMIC DNA]</scope>
    <source>
        <strain evidence="2">JCM 31486</strain>
    </source>
</reference>
<protein>
    <submittedName>
        <fullName evidence="1">Uncharacterized protein</fullName>
    </submittedName>
</protein>
<dbReference type="EMBL" id="JBHTIS010000316">
    <property type="protein sequence ID" value="MFD1045493.1"/>
    <property type="molecule type" value="Genomic_DNA"/>
</dbReference>